<feature type="region of interest" description="Disordered" evidence="1">
    <location>
        <begin position="82"/>
        <end position="162"/>
    </location>
</feature>
<dbReference type="AlphaFoldDB" id="A0A5J5ECF3"/>
<name>A0A5J5ECF3_9PEZI</name>
<feature type="compositionally biased region" description="Acidic residues" evidence="1">
    <location>
        <begin position="152"/>
        <end position="161"/>
    </location>
</feature>
<organism evidence="2 3">
    <name type="scientific">Sphaerosporella brunnea</name>
    <dbReference type="NCBI Taxonomy" id="1250544"/>
    <lineage>
        <taxon>Eukaryota</taxon>
        <taxon>Fungi</taxon>
        <taxon>Dikarya</taxon>
        <taxon>Ascomycota</taxon>
        <taxon>Pezizomycotina</taxon>
        <taxon>Pezizomycetes</taxon>
        <taxon>Pezizales</taxon>
        <taxon>Pyronemataceae</taxon>
        <taxon>Sphaerosporella</taxon>
    </lineage>
</organism>
<evidence type="ECO:0000313" key="3">
    <source>
        <dbReference type="Proteomes" id="UP000326924"/>
    </source>
</evidence>
<dbReference type="InParanoid" id="A0A5J5ECF3"/>
<gene>
    <name evidence="2" type="ORF">FN846DRAFT_1007627</name>
</gene>
<proteinExistence type="predicted"/>
<evidence type="ECO:0000313" key="2">
    <source>
        <dbReference type="EMBL" id="KAA8893064.1"/>
    </source>
</evidence>
<comment type="caution">
    <text evidence="2">The sequence shown here is derived from an EMBL/GenBank/DDBJ whole genome shotgun (WGS) entry which is preliminary data.</text>
</comment>
<dbReference type="EMBL" id="VXIS01000513">
    <property type="protein sequence ID" value="KAA8893064.1"/>
    <property type="molecule type" value="Genomic_DNA"/>
</dbReference>
<dbReference type="Proteomes" id="UP000326924">
    <property type="component" value="Unassembled WGS sequence"/>
</dbReference>
<feature type="compositionally biased region" description="Basic and acidic residues" evidence="1">
    <location>
        <begin position="128"/>
        <end position="141"/>
    </location>
</feature>
<feature type="compositionally biased region" description="Acidic residues" evidence="1">
    <location>
        <begin position="86"/>
        <end position="101"/>
    </location>
</feature>
<evidence type="ECO:0000256" key="1">
    <source>
        <dbReference type="SAM" id="MobiDB-lite"/>
    </source>
</evidence>
<feature type="compositionally biased region" description="Acidic residues" evidence="1">
    <location>
        <begin position="112"/>
        <end position="122"/>
    </location>
</feature>
<sequence>MADKLCAKCPNYGEQQNYSRHMRRVHHRYLCLGHDEYSMAAEYTTKNTALLKCGCQHRLLIGVSTDWWRTVFLARKSLNRLRDSEAENEPTDNEGEVDQDDIGGLPAVNEASDNEGEVDQDDIGGLRAENESSDNERKVDQGDISGLRAENEPSDNEDEVVPGDISGLPAADVNDFANFTVILADDDADAELVQDFADELAELNLAGNEAAVSNGSADVPGEANVVAKKAEDLLPRFGPRAYGSLPAMGAYGGNSTLPPRHIVLRDLLDPEDLQRQLQQQDDAVPANQGAQEIAPWDKALFGRRVASIACIRQLPEDKTIGWTPGSKEITYGANGICRFDAVCLVEEFAPRMASLLADRDADHPLVLFLRGQSGSGKTWVERKLLESLEGADISITSFEGGAAKRTIPPSDDKRRAVKLTKRLLDKLPKWSKTAKTAANENSSRAVVCYRMDSLLLIDIPGGEVVGDRPEETARINATNSEVWETRYHFRKTRKAINKCFANNHAVGEFFVKALRISGVRVLVGTVVRDTDVGKTKALGPLAGRFQGLRSKQA</sequence>
<reference evidence="2 3" key="1">
    <citation type="submission" date="2019-09" db="EMBL/GenBank/DDBJ databases">
        <title>Draft genome of the ectomycorrhizal ascomycete Sphaerosporella brunnea.</title>
        <authorList>
            <consortium name="DOE Joint Genome Institute"/>
            <person name="Benucci G.M."/>
            <person name="Marozzi G."/>
            <person name="Antonielli L."/>
            <person name="Sanchez S."/>
            <person name="Marco P."/>
            <person name="Wang X."/>
            <person name="Falini L.B."/>
            <person name="Barry K."/>
            <person name="Haridas S."/>
            <person name="Lipzen A."/>
            <person name="Labutti K."/>
            <person name="Grigoriev I.V."/>
            <person name="Murat C."/>
            <person name="Martin F."/>
            <person name="Albertini E."/>
            <person name="Donnini D."/>
            <person name="Bonito G."/>
        </authorList>
    </citation>
    <scope>NUCLEOTIDE SEQUENCE [LARGE SCALE GENOMIC DNA]</scope>
    <source>
        <strain evidence="2 3">Sb_GMNB300</strain>
    </source>
</reference>
<protein>
    <submittedName>
        <fullName evidence="2">Uncharacterized protein</fullName>
    </submittedName>
</protein>
<keyword evidence="3" id="KW-1185">Reference proteome</keyword>
<accession>A0A5J5ECF3</accession>